<evidence type="ECO:0008006" key="3">
    <source>
        <dbReference type="Google" id="ProtNLM"/>
    </source>
</evidence>
<organism evidence="1 2">
    <name type="scientific">Allorhodopirellula solitaria</name>
    <dbReference type="NCBI Taxonomy" id="2527987"/>
    <lineage>
        <taxon>Bacteria</taxon>
        <taxon>Pseudomonadati</taxon>
        <taxon>Planctomycetota</taxon>
        <taxon>Planctomycetia</taxon>
        <taxon>Pirellulales</taxon>
        <taxon>Pirellulaceae</taxon>
        <taxon>Allorhodopirellula</taxon>
    </lineage>
</organism>
<keyword evidence="2" id="KW-1185">Reference proteome</keyword>
<accession>A0A5C5YEE9</accession>
<dbReference type="RefSeq" id="WP_146390843.1">
    <property type="nucleotide sequence ID" value="NZ_SJPK01000003.1"/>
</dbReference>
<dbReference type="AlphaFoldDB" id="A0A5C5YEE9"/>
<dbReference type="Proteomes" id="UP000318053">
    <property type="component" value="Unassembled WGS sequence"/>
</dbReference>
<evidence type="ECO:0000313" key="1">
    <source>
        <dbReference type="EMBL" id="TWT73309.1"/>
    </source>
</evidence>
<protein>
    <recommendedName>
        <fullName evidence="3">Tetratricopeptide repeat protein</fullName>
    </recommendedName>
</protein>
<reference evidence="1 2" key="1">
    <citation type="submission" date="2019-02" db="EMBL/GenBank/DDBJ databases">
        <title>Deep-cultivation of Planctomycetes and their phenomic and genomic characterization uncovers novel biology.</title>
        <authorList>
            <person name="Wiegand S."/>
            <person name="Jogler M."/>
            <person name="Boedeker C."/>
            <person name="Pinto D."/>
            <person name="Vollmers J."/>
            <person name="Rivas-Marin E."/>
            <person name="Kohn T."/>
            <person name="Peeters S.H."/>
            <person name="Heuer A."/>
            <person name="Rast P."/>
            <person name="Oberbeckmann S."/>
            <person name="Bunk B."/>
            <person name="Jeske O."/>
            <person name="Meyerdierks A."/>
            <person name="Storesund J.E."/>
            <person name="Kallscheuer N."/>
            <person name="Luecker S."/>
            <person name="Lage O.M."/>
            <person name="Pohl T."/>
            <person name="Merkel B.J."/>
            <person name="Hornburger P."/>
            <person name="Mueller R.-W."/>
            <person name="Bruemmer F."/>
            <person name="Labrenz M."/>
            <person name="Spormann A.M."/>
            <person name="Op Den Camp H."/>
            <person name="Overmann J."/>
            <person name="Amann R."/>
            <person name="Jetten M.S.M."/>
            <person name="Mascher T."/>
            <person name="Medema M.H."/>
            <person name="Devos D.P."/>
            <person name="Kaster A.-K."/>
            <person name="Ovreas L."/>
            <person name="Rohde M."/>
            <person name="Galperin M.Y."/>
            <person name="Jogler C."/>
        </authorList>
    </citation>
    <scope>NUCLEOTIDE SEQUENCE [LARGE SCALE GENOMIC DNA]</scope>
    <source>
        <strain evidence="1 2">CA85</strain>
    </source>
</reference>
<dbReference type="Gene3D" id="1.25.40.10">
    <property type="entry name" value="Tetratricopeptide repeat domain"/>
    <property type="match status" value="1"/>
</dbReference>
<name>A0A5C5YEE9_9BACT</name>
<proteinExistence type="predicted"/>
<evidence type="ECO:0000313" key="2">
    <source>
        <dbReference type="Proteomes" id="UP000318053"/>
    </source>
</evidence>
<sequence>MATSMNQRTVQQLYDELSVALSDGDTDAALEQLDVICRVHSDHGGAWELRGLLQAQSGRPNLAVRYFERARELVSLEVWSSRIMAMQYLAIGREKTAVGLLYTLGVSAPLATAMTRLISHDLLTLGHPELSASVIRSALQRNRREPLLWHELSAIESRLGESPAVCLQSVENAILLAPEVAEFRVTAATLLIQMDLPSEAYEVVCQVVSGQSIELDCECCLWRLVCIFDCFDDHDRMAVCYQRLRGIQR</sequence>
<dbReference type="SUPFAM" id="SSF48452">
    <property type="entry name" value="TPR-like"/>
    <property type="match status" value="1"/>
</dbReference>
<gene>
    <name evidence="1" type="ORF">CA85_17780</name>
</gene>
<dbReference type="InterPro" id="IPR011990">
    <property type="entry name" value="TPR-like_helical_dom_sf"/>
</dbReference>
<dbReference type="OrthoDB" id="256024at2"/>
<comment type="caution">
    <text evidence="1">The sequence shown here is derived from an EMBL/GenBank/DDBJ whole genome shotgun (WGS) entry which is preliminary data.</text>
</comment>
<dbReference type="EMBL" id="SJPK01000003">
    <property type="protein sequence ID" value="TWT73309.1"/>
    <property type="molecule type" value="Genomic_DNA"/>
</dbReference>